<dbReference type="Proteomes" id="UP001357223">
    <property type="component" value="Chromosome"/>
</dbReference>
<evidence type="ECO:0000259" key="1">
    <source>
        <dbReference type="Pfam" id="PF13472"/>
    </source>
</evidence>
<feature type="domain" description="SGNH hydrolase-type esterase" evidence="1">
    <location>
        <begin position="92"/>
        <end position="247"/>
    </location>
</feature>
<keyword evidence="2" id="KW-0378">Hydrolase</keyword>
<dbReference type="GO" id="GO:0016787">
    <property type="term" value="F:hydrolase activity"/>
    <property type="evidence" value="ECO:0007669"/>
    <property type="project" value="UniProtKB-KW"/>
</dbReference>
<dbReference type="InterPro" id="IPR036514">
    <property type="entry name" value="SGNH_hydro_sf"/>
</dbReference>
<dbReference type="InterPro" id="IPR013830">
    <property type="entry name" value="SGNH_hydro"/>
</dbReference>
<gene>
    <name evidence="2" type="ORF">R4Z09_26315</name>
</gene>
<dbReference type="EMBL" id="CP137640">
    <property type="protein sequence ID" value="WVX80718.1"/>
    <property type="molecule type" value="Genomic_DNA"/>
</dbReference>
<dbReference type="CDD" id="cd00229">
    <property type="entry name" value="SGNH_hydrolase"/>
    <property type="match status" value="1"/>
</dbReference>
<name>A0ABZ2CG05_9BACI</name>
<dbReference type="RefSeq" id="WP_338449649.1">
    <property type="nucleotide sequence ID" value="NZ_CP137640.1"/>
</dbReference>
<dbReference type="Gene3D" id="3.40.50.1110">
    <property type="entry name" value="SGNH hydrolase"/>
    <property type="match status" value="1"/>
</dbReference>
<dbReference type="SUPFAM" id="SSF52266">
    <property type="entry name" value="SGNH hydrolase"/>
    <property type="match status" value="1"/>
</dbReference>
<accession>A0ABZ2CG05</accession>
<protein>
    <submittedName>
        <fullName evidence="2">SGNH/GDSL hydrolase family protein</fullName>
    </submittedName>
</protein>
<reference evidence="2 3" key="1">
    <citation type="submission" date="2023-10" db="EMBL/GenBank/DDBJ databases">
        <title>Niallia locisalis sp.nov. isolated from a salt pond sample.</title>
        <authorList>
            <person name="Li X.-J."/>
            <person name="Dong L."/>
        </authorList>
    </citation>
    <scope>NUCLEOTIDE SEQUENCE [LARGE SCALE GENOMIC DNA]</scope>
    <source>
        <strain evidence="2 3">DSM 29761</strain>
    </source>
</reference>
<proteinExistence type="predicted"/>
<sequence length="260" mass="29533">MKRIIPILLIIVCVATLYFGQANWNKKTAISTTTAAVKEGQPNVHDAHPSVWETLLPNTKNWPVESTNTFQASIQKEKPFKIVFLGSDSLGNGKDSWPEIVTTALKETFHDYINVNTLQYDLTSSEYVKQNLQSELIKEQPDLIIFEPFTLNDNGVVKIEDSLDNLSTIIQDVQADNPKAVFILQPPHPLYNATFYPKQVELLKDYAKDHGIVYLDHWEVWPDSESIEIKEYLVEDQTQPSVKGHELWAGYLVDYLVGGD</sequence>
<organism evidence="2 3">
    <name type="scientific">Niallia oryzisoli</name>
    <dbReference type="NCBI Taxonomy" id="1737571"/>
    <lineage>
        <taxon>Bacteria</taxon>
        <taxon>Bacillati</taxon>
        <taxon>Bacillota</taxon>
        <taxon>Bacilli</taxon>
        <taxon>Bacillales</taxon>
        <taxon>Bacillaceae</taxon>
        <taxon>Niallia</taxon>
    </lineage>
</organism>
<keyword evidence="3" id="KW-1185">Reference proteome</keyword>
<evidence type="ECO:0000313" key="2">
    <source>
        <dbReference type="EMBL" id="WVX80718.1"/>
    </source>
</evidence>
<dbReference type="Pfam" id="PF13472">
    <property type="entry name" value="Lipase_GDSL_2"/>
    <property type="match status" value="1"/>
</dbReference>
<evidence type="ECO:0000313" key="3">
    <source>
        <dbReference type="Proteomes" id="UP001357223"/>
    </source>
</evidence>